<keyword evidence="6" id="KW-0456">Lyase</keyword>
<evidence type="ECO:0000313" key="9">
    <source>
        <dbReference type="EMBL" id="GID11027.1"/>
    </source>
</evidence>
<dbReference type="GO" id="GO:0006144">
    <property type="term" value="P:purine nucleobase metabolic process"/>
    <property type="evidence" value="ECO:0007669"/>
    <property type="project" value="UniProtKB-KW"/>
</dbReference>
<keyword evidence="10" id="KW-1185">Reference proteome</keyword>
<dbReference type="GO" id="GO:0051997">
    <property type="term" value="F:2-oxo-4-hydroxy-4-carboxy-5-ureidoimidazoline decarboxylase activity"/>
    <property type="evidence" value="ECO:0007669"/>
    <property type="project" value="UniProtKB-EC"/>
</dbReference>
<evidence type="ECO:0000256" key="6">
    <source>
        <dbReference type="ARBA" id="ARBA00023239"/>
    </source>
</evidence>
<dbReference type="Proteomes" id="UP000612808">
    <property type="component" value="Unassembled WGS sequence"/>
</dbReference>
<dbReference type="Pfam" id="PF09349">
    <property type="entry name" value="OHCU_decarbox"/>
    <property type="match status" value="1"/>
</dbReference>
<gene>
    <name evidence="9" type="ORF">Aru02nite_19160</name>
</gene>
<dbReference type="GO" id="GO:0019628">
    <property type="term" value="P:urate catabolic process"/>
    <property type="evidence" value="ECO:0007669"/>
    <property type="project" value="TreeGrafter"/>
</dbReference>
<name>A0A8J3J2Z1_9ACTN</name>
<dbReference type="NCBIfam" id="NF010372">
    <property type="entry name" value="PRK13798.1"/>
    <property type="match status" value="1"/>
</dbReference>
<comment type="pathway">
    <text evidence="2">Purine metabolism; urate degradation; (S)-allantoin from urate: step 3/3.</text>
</comment>
<evidence type="ECO:0000256" key="7">
    <source>
        <dbReference type="SAM" id="MobiDB-lite"/>
    </source>
</evidence>
<evidence type="ECO:0000256" key="1">
    <source>
        <dbReference type="ARBA" id="ARBA00001163"/>
    </source>
</evidence>
<dbReference type="InterPro" id="IPR018020">
    <property type="entry name" value="OHCU_decarboxylase"/>
</dbReference>
<dbReference type="SUPFAM" id="SSF158694">
    <property type="entry name" value="UraD-Like"/>
    <property type="match status" value="1"/>
</dbReference>
<feature type="compositionally biased region" description="Low complexity" evidence="7">
    <location>
        <begin position="78"/>
        <end position="90"/>
    </location>
</feature>
<dbReference type="PANTHER" id="PTHR43466">
    <property type="entry name" value="2-OXO-4-HYDROXY-4-CARBOXY-5-UREIDOIMIDAZOLINE DECARBOXYLASE-RELATED"/>
    <property type="match status" value="1"/>
</dbReference>
<comment type="catalytic activity">
    <reaction evidence="1">
        <text>5-hydroxy-2-oxo-4-ureido-2,5-dihydro-1H-imidazole-5-carboxylate + H(+) = (S)-allantoin + CO2</text>
        <dbReference type="Rhea" id="RHEA:26301"/>
        <dbReference type="ChEBI" id="CHEBI:15378"/>
        <dbReference type="ChEBI" id="CHEBI:15678"/>
        <dbReference type="ChEBI" id="CHEBI:16526"/>
        <dbReference type="ChEBI" id="CHEBI:58639"/>
        <dbReference type="EC" id="4.1.1.97"/>
    </reaction>
</comment>
<keyword evidence="4" id="KW-0659">Purine metabolism</keyword>
<feature type="domain" description="Oxo-4-hydroxy-4-carboxy-5-ureidoimidazoline decarboxylase" evidence="8">
    <location>
        <begin position="13"/>
        <end position="155"/>
    </location>
</feature>
<accession>A0A8J3J2Z1</accession>
<evidence type="ECO:0000256" key="2">
    <source>
        <dbReference type="ARBA" id="ARBA00004754"/>
    </source>
</evidence>
<organism evidence="9 10">
    <name type="scientific">Actinocatenispora rupis</name>
    <dbReference type="NCBI Taxonomy" id="519421"/>
    <lineage>
        <taxon>Bacteria</taxon>
        <taxon>Bacillati</taxon>
        <taxon>Actinomycetota</taxon>
        <taxon>Actinomycetes</taxon>
        <taxon>Micromonosporales</taxon>
        <taxon>Micromonosporaceae</taxon>
        <taxon>Actinocatenispora</taxon>
    </lineage>
</organism>
<protein>
    <recommendedName>
        <fullName evidence="3">2-oxo-4-hydroxy-4-carboxy-5-ureidoimidazoline decarboxylase</fullName>
        <ecNumber evidence="3">4.1.1.97</ecNumber>
    </recommendedName>
</protein>
<feature type="region of interest" description="Disordered" evidence="7">
    <location>
        <begin position="73"/>
        <end position="94"/>
    </location>
</feature>
<dbReference type="Gene3D" id="1.10.3330.10">
    <property type="entry name" value="Oxo-4-hydroxy-4-carboxy-5-ureidoimidazoline decarboxylase"/>
    <property type="match status" value="1"/>
</dbReference>
<comment type="caution">
    <text evidence="9">The sequence shown here is derived from an EMBL/GenBank/DDBJ whole genome shotgun (WGS) entry which is preliminary data.</text>
</comment>
<dbReference type="PANTHER" id="PTHR43466:SF1">
    <property type="entry name" value="2-OXO-4-HYDROXY-4-CARBOXY-5-UREIDOIMIDAZOLINE DECARBOXYLASE-RELATED"/>
    <property type="match status" value="1"/>
</dbReference>
<evidence type="ECO:0000259" key="8">
    <source>
        <dbReference type="Pfam" id="PF09349"/>
    </source>
</evidence>
<dbReference type="EC" id="4.1.1.97" evidence="3"/>
<dbReference type="AlphaFoldDB" id="A0A8J3J2Z1"/>
<keyword evidence="5" id="KW-0210">Decarboxylase</keyword>
<dbReference type="EMBL" id="BOMB01000010">
    <property type="protein sequence ID" value="GID11027.1"/>
    <property type="molecule type" value="Genomic_DNA"/>
</dbReference>
<evidence type="ECO:0000256" key="3">
    <source>
        <dbReference type="ARBA" id="ARBA00012257"/>
    </source>
</evidence>
<proteinExistence type="predicted"/>
<dbReference type="RefSeq" id="WP_203656728.1">
    <property type="nucleotide sequence ID" value="NZ_BAAAZM010000019.1"/>
</dbReference>
<evidence type="ECO:0000256" key="5">
    <source>
        <dbReference type="ARBA" id="ARBA00022793"/>
    </source>
</evidence>
<reference evidence="9" key="1">
    <citation type="submission" date="2021-01" db="EMBL/GenBank/DDBJ databases">
        <title>Whole genome shotgun sequence of Actinocatenispora rupis NBRC 107355.</title>
        <authorList>
            <person name="Komaki H."/>
            <person name="Tamura T."/>
        </authorList>
    </citation>
    <scope>NUCLEOTIDE SEQUENCE</scope>
    <source>
        <strain evidence="9">NBRC 107355</strain>
    </source>
</reference>
<dbReference type="InterPro" id="IPR036778">
    <property type="entry name" value="OHCU_decarboxylase_sf"/>
</dbReference>
<sequence>MTDDGVRAFNGAADARDRLRVCCAAPGWADAVAAGRPYADRVAVVGAADRASAGLDWPAVVVALADHPPIGRPGTGRSAAWSATEQSAAADGDPGELAAANEEYRRRFGHVFLVCADGLGAGEVLAALRERLDNDPATERAVVRRELAAIARLRLGRLLDELAVRR</sequence>
<evidence type="ECO:0000256" key="4">
    <source>
        <dbReference type="ARBA" id="ARBA00022631"/>
    </source>
</evidence>
<evidence type="ECO:0000313" key="10">
    <source>
        <dbReference type="Proteomes" id="UP000612808"/>
    </source>
</evidence>